<sequence length="137" mass="14492">MKRNSRRTLIAALVVACMAAPALAASPEGTWLTQSGKTKVTIAPCEAALCGTIVWLAMPGKDAKNPKAGARDRDLVGSQMIYAMQPDGEGWKGKLYDYENGKTYTGKISLTGDGGLKLSGCILGGALCRSQIWTRAQ</sequence>
<dbReference type="PANTHER" id="PTHR36919">
    <property type="entry name" value="BLR1215 PROTEIN"/>
    <property type="match status" value="1"/>
</dbReference>
<name>A0A506U6P4_9HYPH</name>
<dbReference type="AlphaFoldDB" id="A0A506U6P4"/>
<keyword evidence="1" id="KW-0812">Transmembrane</keyword>
<feature type="domain" description="DUF2147" evidence="3">
    <location>
        <begin position="29"/>
        <end position="135"/>
    </location>
</feature>
<evidence type="ECO:0000256" key="2">
    <source>
        <dbReference type="SAM" id="SignalP"/>
    </source>
</evidence>
<dbReference type="Pfam" id="PF09917">
    <property type="entry name" value="DUF2147"/>
    <property type="match status" value="1"/>
</dbReference>
<dbReference type="InterPro" id="IPR019223">
    <property type="entry name" value="DUF2147"/>
</dbReference>
<evidence type="ECO:0000313" key="5">
    <source>
        <dbReference type="Proteomes" id="UP000318801"/>
    </source>
</evidence>
<keyword evidence="5" id="KW-1185">Reference proteome</keyword>
<comment type="caution">
    <text evidence="4">The sequence shown here is derived from an EMBL/GenBank/DDBJ whole genome shotgun (WGS) entry which is preliminary data.</text>
</comment>
<feature type="transmembrane region" description="Helical" evidence="1">
    <location>
        <begin position="40"/>
        <end position="58"/>
    </location>
</feature>
<proteinExistence type="predicted"/>
<dbReference type="EMBL" id="VHLG01000010">
    <property type="protein sequence ID" value="TPW29178.1"/>
    <property type="molecule type" value="Genomic_DNA"/>
</dbReference>
<evidence type="ECO:0000256" key="1">
    <source>
        <dbReference type="SAM" id="Phobius"/>
    </source>
</evidence>
<evidence type="ECO:0000313" key="4">
    <source>
        <dbReference type="EMBL" id="TPW29178.1"/>
    </source>
</evidence>
<feature type="chain" id="PRO_5021195326" evidence="2">
    <location>
        <begin position="25"/>
        <end position="137"/>
    </location>
</feature>
<dbReference type="Gene3D" id="2.40.128.520">
    <property type="match status" value="1"/>
</dbReference>
<protein>
    <submittedName>
        <fullName evidence="4">DUF2147 domain-containing protein</fullName>
    </submittedName>
</protein>
<dbReference type="OrthoDB" id="9811671at2"/>
<accession>A0A506U6P4</accession>
<keyword evidence="1" id="KW-1133">Transmembrane helix</keyword>
<dbReference type="Proteomes" id="UP000318801">
    <property type="component" value="Unassembled WGS sequence"/>
</dbReference>
<dbReference type="PANTHER" id="PTHR36919:SF2">
    <property type="entry name" value="BLL6627 PROTEIN"/>
    <property type="match status" value="1"/>
</dbReference>
<organism evidence="4 5">
    <name type="scientific">Martelella alba</name>
    <dbReference type="NCBI Taxonomy" id="2590451"/>
    <lineage>
        <taxon>Bacteria</taxon>
        <taxon>Pseudomonadati</taxon>
        <taxon>Pseudomonadota</taxon>
        <taxon>Alphaproteobacteria</taxon>
        <taxon>Hyphomicrobiales</taxon>
        <taxon>Aurantimonadaceae</taxon>
        <taxon>Martelella</taxon>
    </lineage>
</organism>
<gene>
    <name evidence="4" type="ORF">FJU08_15115</name>
</gene>
<evidence type="ECO:0000259" key="3">
    <source>
        <dbReference type="Pfam" id="PF09917"/>
    </source>
</evidence>
<reference evidence="4 5" key="1">
    <citation type="submission" date="2019-06" db="EMBL/GenBank/DDBJ databases">
        <authorList>
            <person name="Li M."/>
        </authorList>
    </citation>
    <scope>NUCLEOTIDE SEQUENCE [LARGE SCALE GENOMIC DNA]</scope>
    <source>
        <strain evidence="4 5">BGMRC2036</strain>
    </source>
</reference>
<keyword evidence="2" id="KW-0732">Signal</keyword>
<feature type="signal peptide" evidence="2">
    <location>
        <begin position="1"/>
        <end position="24"/>
    </location>
</feature>
<keyword evidence="1" id="KW-0472">Membrane</keyword>
<dbReference type="RefSeq" id="WP_141149852.1">
    <property type="nucleotide sequence ID" value="NZ_VHLG01000010.1"/>
</dbReference>